<dbReference type="Pfam" id="PF02706">
    <property type="entry name" value="Wzz"/>
    <property type="match status" value="1"/>
</dbReference>
<dbReference type="PANTHER" id="PTHR32309">
    <property type="entry name" value="TYROSINE-PROTEIN KINASE"/>
    <property type="match status" value="1"/>
</dbReference>
<accession>A0A381YZY7</accession>
<sequence length="453" mass="51974">MKLTTHEKTILELIKKHPDIVDNPSSRKLIAQQYGFKEKTLRNRIGDLKKYGALDNLLLRANPVQSFESNYVNNEISMPLLVSIFWDERHLILRNVFIVSLAAIIFSLIIPKTFRSTAVLMHPSSDDQSGILGALSQQMPFGSFIQGGKDESMDFMAILKSRTVMESVIHEFGLIDYYQSDNVERALESLRENVNIEIQEEGTITTSVNVSTGWFHPEEEELNARQMCASMANYFIDQLDAVNKGLKIEKASFQRLFIEKRYRQNIVDLKNAEDNFKIFQEDHKMISLPEQTNAAIQAASTIKAQQLASEVQLGVLTKTLNPNHPDVVRLNNEIKELKIKLNEMDYGYNISDQDKLFPSFSEVPELGIQLMRLTREVEIQNTLFTFLTQQYEDAKIQEAKNTPTVQVLDKGKIPELKYKPARARIVIIGFAFSLVISMYYLHFLNRWKKITAN</sequence>
<feature type="transmembrane region" description="Helical" evidence="6">
    <location>
        <begin position="423"/>
        <end position="441"/>
    </location>
</feature>
<reference evidence="9" key="1">
    <citation type="submission" date="2018-05" db="EMBL/GenBank/DDBJ databases">
        <authorList>
            <person name="Lanie J.A."/>
            <person name="Ng W.-L."/>
            <person name="Kazmierczak K.M."/>
            <person name="Andrzejewski T.M."/>
            <person name="Davidsen T.M."/>
            <person name="Wayne K.J."/>
            <person name="Tettelin H."/>
            <person name="Glass J.I."/>
            <person name="Rusch D."/>
            <person name="Podicherti R."/>
            <person name="Tsui H.-C.T."/>
            <person name="Winkler M.E."/>
        </authorList>
    </citation>
    <scope>NUCLEOTIDE SEQUENCE</scope>
</reference>
<name>A0A381YZY7_9ZZZZ</name>
<organism evidence="9">
    <name type="scientific">marine metagenome</name>
    <dbReference type="NCBI Taxonomy" id="408172"/>
    <lineage>
        <taxon>unclassified sequences</taxon>
        <taxon>metagenomes</taxon>
        <taxon>ecological metagenomes</taxon>
    </lineage>
</organism>
<dbReference type="GO" id="GO:0005886">
    <property type="term" value="C:plasma membrane"/>
    <property type="evidence" value="ECO:0007669"/>
    <property type="project" value="UniProtKB-SubCell"/>
</dbReference>
<dbReference type="Pfam" id="PF13807">
    <property type="entry name" value="GNVR"/>
    <property type="match status" value="1"/>
</dbReference>
<protein>
    <recommendedName>
        <fullName evidence="10">Tyrosine kinase G-rich domain-containing protein</fullName>
    </recommendedName>
</protein>
<keyword evidence="2" id="KW-1003">Cell membrane</keyword>
<proteinExistence type="predicted"/>
<feature type="domain" description="Polysaccharide chain length determinant N-terminal" evidence="7">
    <location>
        <begin position="74"/>
        <end position="171"/>
    </location>
</feature>
<evidence type="ECO:0000259" key="7">
    <source>
        <dbReference type="Pfam" id="PF02706"/>
    </source>
</evidence>
<evidence type="ECO:0000256" key="2">
    <source>
        <dbReference type="ARBA" id="ARBA00022475"/>
    </source>
</evidence>
<gene>
    <name evidence="9" type="ORF">METZ01_LOCUS135007</name>
</gene>
<keyword evidence="4 6" id="KW-1133">Transmembrane helix</keyword>
<evidence type="ECO:0000256" key="1">
    <source>
        <dbReference type="ARBA" id="ARBA00004651"/>
    </source>
</evidence>
<evidence type="ECO:0000313" key="9">
    <source>
        <dbReference type="EMBL" id="SVA82153.1"/>
    </source>
</evidence>
<comment type="subcellular location">
    <subcellularLocation>
        <location evidence="1">Cell membrane</location>
        <topology evidence="1">Multi-pass membrane protein</topology>
    </subcellularLocation>
</comment>
<dbReference type="GO" id="GO:0004713">
    <property type="term" value="F:protein tyrosine kinase activity"/>
    <property type="evidence" value="ECO:0007669"/>
    <property type="project" value="TreeGrafter"/>
</dbReference>
<feature type="domain" description="Tyrosine-protein kinase G-rich" evidence="8">
    <location>
        <begin position="369"/>
        <end position="441"/>
    </location>
</feature>
<keyword evidence="5 6" id="KW-0472">Membrane</keyword>
<evidence type="ECO:0000256" key="4">
    <source>
        <dbReference type="ARBA" id="ARBA00022989"/>
    </source>
</evidence>
<dbReference type="InterPro" id="IPR032807">
    <property type="entry name" value="GNVR"/>
</dbReference>
<dbReference type="EMBL" id="UINC01019406">
    <property type="protein sequence ID" value="SVA82153.1"/>
    <property type="molecule type" value="Genomic_DNA"/>
</dbReference>
<dbReference type="PANTHER" id="PTHR32309:SF13">
    <property type="entry name" value="FERRIC ENTEROBACTIN TRANSPORT PROTEIN FEPE"/>
    <property type="match status" value="1"/>
</dbReference>
<dbReference type="InterPro" id="IPR003856">
    <property type="entry name" value="LPS_length_determ_N"/>
</dbReference>
<dbReference type="InterPro" id="IPR050445">
    <property type="entry name" value="Bact_polysacc_biosynth/exp"/>
</dbReference>
<feature type="transmembrane region" description="Helical" evidence="6">
    <location>
        <begin position="91"/>
        <end position="110"/>
    </location>
</feature>
<evidence type="ECO:0000256" key="5">
    <source>
        <dbReference type="ARBA" id="ARBA00023136"/>
    </source>
</evidence>
<keyword evidence="3 6" id="KW-0812">Transmembrane</keyword>
<evidence type="ECO:0008006" key="10">
    <source>
        <dbReference type="Google" id="ProtNLM"/>
    </source>
</evidence>
<evidence type="ECO:0000256" key="3">
    <source>
        <dbReference type="ARBA" id="ARBA00022692"/>
    </source>
</evidence>
<evidence type="ECO:0000259" key="8">
    <source>
        <dbReference type="Pfam" id="PF13807"/>
    </source>
</evidence>
<dbReference type="AlphaFoldDB" id="A0A381YZY7"/>
<evidence type="ECO:0000256" key="6">
    <source>
        <dbReference type="SAM" id="Phobius"/>
    </source>
</evidence>